<organism evidence="5 6">
    <name type="scientific">Promethearchaeum syntrophicum</name>
    <dbReference type="NCBI Taxonomy" id="2594042"/>
    <lineage>
        <taxon>Archaea</taxon>
        <taxon>Promethearchaeati</taxon>
        <taxon>Promethearchaeota</taxon>
        <taxon>Promethearchaeia</taxon>
        <taxon>Promethearchaeales</taxon>
        <taxon>Promethearchaeaceae</taxon>
        <taxon>Promethearchaeum</taxon>
    </lineage>
</organism>
<dbReference type="CDD" id="cd06262">
    <property type="entry name" value="metallo-hydrolase-like_MBL-fold"/>
    <property type="match status" value="1"/>
</dbReference>
<evidence type="ECO:0000256" key="2">
    <source>
        <dbReference type="ARBA" id="ARBA00022723"/>
    </source>
</evidence>
<evidence type="ECO:0000313" key="5">
    <source>
        <dbReference type="EMBL" id="QEE15513.2"/>
    </source>
</evidence>
<comment type="cofactor">
    <cofactor evidence="1">
        <name>Zn(2+)</name>
        <dbReference type="ChEBI" id="CHEBI:29105"/>
    </cofactor>
</comment>
<dbReference type="SMART" id="SM00849">
    <property type="entry name" value="Lactamase_B"/>
    <property type="match status" value="1"/>
</dbReference>
<gene>
    <name evidence="5" type="ORF">DSAG12_01339</name>
</gene>
<dbReference type="Pfam" id="PF00753">
    <property type="entry name" value="Lactamase_B"/>
    <property type="match status" value="1"/>
</dbReference>
<name>A0A5B9D8X1_9ARCH</name>
<dbReference type="InterPro" id="IPR001279">
    <property type="entry name" value="Metallo-B-lactamas"/>
</dbReference>
<keyword evidence="2" id="KW-0479">Metal-binding</keyword>
<dbReference type="GO" id="GO:0102041">
    <property type="term" value="F:7,8-dihydropterin-6-yl-methyl-4-(beta-D-ribofuranosyl)aminobenzene 5'-phosphate synthase"/>
    <property type="evidence" value="ECO:0007669"/>
    <property type="project" value="UniProtKB-EC"/>
</dbReference>
<keyword evidence="4" id="KW-0862">Zinc</keyword>
<reference evidence="5 6" key="1">
    <citation type="journal article" date="2020" name="Nature">
        <title>Isolation of an archaeon at the prokaryote-eukaryote interface.</title>
        <authorList>
            <person name="Imachi H."/>
            <person name="Nobu M.K."/>
            <person name="Nakahara N."/>
            <person name="Morono Y."/>
            <person name="Ogawara M."/>
            <person name="Takaki Y."/>
            <person name="Takano Y."/>
            <person name="Uematsu K."/>
            <person name="Ikuta T."/>
            <person name="Ito M."/>
            <person name="Matsui Y."/>
            <person name="Miyazaki M."/>
            <person name="Murata K."/>
            <person name="Saito Y."/>
            <person name="Sakai S."/>
            <person name="Song C."/>
            <person name="Tasumi E."/>
            <person name="Yamanaka Y."/>
            <person name="Yamaguchi T."/>
            <person name="Kamagata Y."/>
            <person name="Tamaki H."/>
            <person name="Takai K."/>
        </authorList>
    </citation>
    <scope>NUCLEOTIDE SEQUENCE [LARGE SCALE GENOMIC DNA]</scope>
    <source>
        <strain evidence="5 6">MK-D1</strain>
    </source>
</reference>
<proteinExistence type="predicted"/>
<dbReference type="PANTHER" id="PTHR46233">
    <property type="entry name" value="HYDROXYACYLGLUTATHIONE HYDROLASE GLOC"/>
    <property type="match status" value="1"/>
</dbReference>
<dbReference type="KEGG" id="psyt:DSAG12_01339"/>
<protein>
    <submittedName>
        <fullName evidence="5">MBL fold metallo-hydrolase</fullName>
    </submittedName>
</protein>
<keyword evidence="6" id="KW-1185">Reference proteome</keyword>
<dbReference type="GO" id="GO:0016787">
    <property type="term" value="F:hydrolase activity"/>
    <property type="evidence" value="ECO:0007669"/>
    <property type="project" value="UniProtKB-KW"/>
</dbReference>
<dbReference type="Proteomes" id="UP000321408">
    <property type="component" value="Chromosome"/>
</dbReference>
<dbReference type="EMBL" id="CP042905">
    <property type="protein sequence ID" value="QEE15513.2"/>
    <property type="molecule type" value="Genomic_DNA"/>
</dbReference>
<sequence length="219" mass="24440">MLDCNMYILKDDVGGLTLIDLGNGLSMKPFIASLEQLGLNPKNISKILITHEHLDHIMGIYPIMELLKNNPPEIFAHPYTAELLEEGDEKKVVPPMFGASPKTFGLTIVPIKNVTRINENDEIKIGTFNLRVIYTPGHSKGSISFYELNNKILFPGDVVFPHGSFGRYDFPGCSLKDLKNSINRLADLDTNMLCSGHMPPVEKDAKSQIANSKKNINWM</sequence>
<dbReference type="SUPFAM" id="SSF56281">
    <property type="entry name" value="Metallo-hydrolase/oxidoreductase"/>
    <property type="match status" value="1"/>
</dbReference>
<evidence type="ECO:0000313" key="6">
    <source>
        <dbReference type="Proteomes" id="UP000321408"/>
    </source>
</evidence>
<evidence type="ECO:0000256" key="1">
    <source>
        <dbReference type="ARBA" id="ARBA00001947"/>
    </source>
</evidence>
<reference evidence="5 6" key="2">
    <citation type="journal article" date="2024" name="Int. J. Syst. Evol. Microbiol.">
        <title>Promethearchaeum syntrophicum gen. nov., sp. nov., an anaerobic, obligately syntrophic archaeon, the first isolate of the lineage 'Asgard' archaea, and proposal of the new archaeal phylum Promethearchaeota phyl. nov. and kingdom Promethearchaeati regn. nov.</title>
        <authorList>
            <person name="Imachi H."/>
            <person name="Nobu M.K."/>
            <person name="Kato S."/>
            <person name="Takaki Y."/>
            <person name="Miyazaki M."/>
            <person name="Miyata M."/>
            <person name="Ogawara M."/>
            <person name="Saito Y."/>
            <person name="Sakai S."/>
            <person name="Tahara Y.O."/>
            <person name="Takano Y."/>
            <person name="Tasumi E."/>
            <person name="Uematsu K."/>
            <person name="Yoshimura T."/>
            <person name="Itoh T."/>
            <person name="Ohkuma M."/>
            <person name="Takai K."/>
        </authorList>
    </citation>
    <scope>NUCLEOTIDE SEQUENCE [LARGE SCALE GENOMIC DNA]</scope>
    <source>
        <strain evidence="5 6">MK-D1</strain>
    </source>
</reference>
<evidence type="ECO:0000256" key="4">
    <source>
        <dbReference type="ARBA" id="ARBA00022833"/>
    </source>
</evidence>
<dbReference type="AlphaFoldDB" id="A0A5B9D8X1"/>
<dbReference type="PANTHER" id="PTHR46233:SF3">
    <property type="entry name" value="HYDROXYACYLGLUTATHIONE HYDROLASE GLOC"/>
    <property type="match status" value="1"/>
</dbReference>
<evidence type="ECO:0000256" key="3">
    <source>
        <dbReference type="ARBA" id="ARBA00022801"/>
    </source>
</evidence>
<dbReference type="Gene3D" id="3.60.15.10">
    <property type="entry name" value="Ribonuclease Z/Hydroxyacylglutathione hydrolase-like"/>
    <property type="match status" value="1"/>
</dbReference>
<dbReference type="InterPro" id="IPR051453">
    <property type="entry name" value="MBL_Glyoxalase_II"/>
</dbReference>
<keyword evidence="3" id="KW-0378">Hydrolase</keyword>
<accession>A0A5B9D8X1</accession>
<dbReference type="GO" id="GO:0046872">
    <property type="term" value="F:metal ion binding"/>
    <property type="evidence" value="ECO:0007669"/>
    <property type="project" value="UniProtKB-KW"/>
</dbReference>
<dbReference type="InterPro" id="IPR036866">
    <property type="entry name" value="RibonucZ/Hydroxyglut_hydro"/>
</dbReference>